<evidence type="ECO:0000259" key="5">
    <source>
        <dbReference type="Pfam" id="PF08241"/>
    </source>
</evidence>
<dbReference type="InterPro" id="IPR010233">
    <property type="entry name" value="UbiG_MeTrfase"/>
</dbReference>
<accession>A0A966HTS2</accession>
<dbReference type="InterPro" id="IPR029063">
    <property type="entry name" value="SAM-dependent_MTases_sf"/>
</dbReference>
<evidence type="ECO:0000256" key="4">
    <source>
        <dbReference type="ARBA" id="ARBA00022691"/>
    </source>
</evidence>
<dbReference type="GO" id="GO:0010420">
    <property type="term" value="F:polyprenyldihydroxybenzoate methyltransferase activity"/>
    <property type="evidence" value="ECO:0007669"/>
    <property type="project" value="InterPro"/>
</dbReference>
<evidence type="ECO:0000313" key="6">
    <source>
        <dbReference type="EMBL" id="NCU53429.1"/>
    </source>
</evidence>
<dbReference type="EC" id="2.1.1.222" evidence="6"/>
<keyword evidence="1 6" id="KW-0489">Methyltransferase</keyword>
<keyword evidence="2 6" id="KW-0808">Transferase</keyword>
<reference evidence="6" key="1">
    <citation type="submission" date="2018-10" db="EMBL/GenBank/DDBJ databases">
        <title>Iterative Subtractive Binning of Freshwater Chronoseries Metagenomes Recovers Nearly Complete Genomes from over Four Hundred Novel Species.</title>
        <authorList>
            <person name="Rodriguez-R L.M."/>
            <person name="Tsementzi D."/>
            <person name="Luo C."/>
            <person name="Konstantinidis K.T."/>
        </authorList>
    </citation>
    <scope>NUCLEOTIDE SEQUENCE</scope>
    <source>
        <strain evidence="6">WB8_2A_004</strain>
    </source>
</reference>
<dbReference type="Proteomes" id="UP000747791">
    <property type="component" value="Unassembled WGS sequence"/>
</dbReference>
<dbReference type="GO" id="GO:0102208">
    <property type="term" value="F:2-polyprenyl-6-hydroxyphenol methylase activity"/>
    <property type="evidence" value="ECO:0007669"/>
    <property type="project" value="UniProtKB-EC"/>
</dbReference>
<organism evidence="6 7">
    <name type="scientific">Candidatus Fonsibacter lacus</name>
    <dbReference type="NCBI Taxonomy" id="2576439"/>
    <lineage>
        <taxon>Bacteria</taxon>
        <taxon>Pseudomonadati</taxon>
        <taxon>Pseudomonadota</taxon>
        <taxon>Alphaproteobacteria</taxon>
        <taxon>Candidatus Pelagibacterales</taxon>
        <taxon>Candidatus Pelagibacterales incertae sedis</taxon>
        <taxon>Candidatus Fonsibacter</taxon>
    </lineage>
</organism>
<gene>
    <name evidence="6" type="primary">ubiG</name>
    <name evidence="6" type="ORF">EBX74_03945</name>
</gene>
<feature type="non-terminal residue" evidence="6">
    <location>
        <position position="180"/>
    </location>
</feature>
<protein>
    <submittedName>
        <fullName evidence="6">Bifunctional 2-polyprenyl-6-hydroxyphenol methylase/3-demethylubiquinol 3-O-methyltransferase UbiG</fullName>
        <ecNumber evidence="6">2.1.1.222</ecNumber>
        <ecNumber evidence="6">2.1.1.64</ecNumber>
    </submittedName>
</protein>
<dbReference type="InterPro" id="IPR013216">
    <property type="entry name" value="Methyltransf_11"/>
</dbReference>
<dbReference type="SUPFAM" id="SSF53335">
    <property type="entry name" value="S-adenosyl-L-methionine-dependent methyltransferases"/>
    <property type="match status" value="1"/>
</dbReference>
<dbReference type="Pfam" id="PF08241">
    <property type="entry name" value="Methyltransf_11"/>
    <property type="match status" value="1"/>
</dbReference>
<evidence type="ECO:0000256" key="2">
    <source>
        <dbReference type="ARBA" id="ARBA00022679"/>
    </source>
</evidence>
<dbReference type="PANTHER" id="PTHR43464">
    <property type="entry name" value="METHYLTRANSFERASE"/>
    <property type="match status" value="1"/>
</dbReference>
<dbReference type="Gene3D" id="3.40.50.150">
    <property type="entry name" value="Vaccinia Virus protein VP39"/>
    <property type="match status" value="1"/>
</dbReference>
<evidence type="ECO:0000256" key="3">
    <source>
        <dbReference type="ARBA" id="ARBA00022688"/>
    </source>
</evidence>
<evidence type="ECO:0000313" key="7">
    <source>
        <dbReference type="Proteomes" id="UP000747791"/>
    </source>
</evidence>
<feature type="domain" description="Methyltransferase type 11" evidence="5">
    <location>
        <begin position="71"/>
        <end position="163"/>
    </location>
</feature>
<dbReference type="PANTHER" id="PTHR43464:SF19">
    <property type="entry name" value="UBIQUINONE BIOSYNTHESIS O-METHYLTRANSFERASE, MITOCHONDRIAL"/>
    <property type="match status" value="1"/>
</dbReference>
<dbReference type="GO" id="GO:0061542">
    <property type="term" value="F:3-demethylubiquinol 3-O-methyltransferase activity"/>
    <property type="evidence" value="ECO:0007669"/>
    <property type="project" value="UniProtKB-EC"/>
</dbReference>
<dbReference type="AlphaFoldDB" id="A0A966HTS2"/>
<keyword evidence="4" id="KW-0949">S-adenosyl-L-methionine</keyword>
<evidence type="ECO:0000256" key="1">
    <source>
        <dbReference type="ARBA" id="ARBA00022603"/>
    </source>
</evidence>
<proteinExistence type="predicted"/>
<dbReference type="EC" id="2.1.1.64" evidence="6"/>
<dbReference type="NCBIfam" id="TIGR01983">
    <property type="entry name" value="UbiG"/>
    <property type="match status" value="1"/>
</dbReference>
<dbReference type="GO" id="GO:0032259">
    <property type="term" value="P:methylation"/>
    <property type="evidence" value="ECO:0007669"/>
    <property type="project" value="UniProtKB-KW"/>
</dbReference>
<name>A0A966HTS2_9PROT</name>
<keyword evidence="3" id="KW-0831">Ubiquinone biosynthesis</keyword>
<comment type="caution">
    <text evidence="6">The sequence shown here is derived from an EMBL/GenBank/DDBJ whole genome shotgun (WGS) entry which is preliminary data.</text>
</comment>
<sequence>MNIDNKNNQTDDLREINKFSEMASEWWDPNGKFAPLHKFNPVRQEYLVDKIKNHFSILPNGSYPFKNLTLLDVGCGGGLISEPMTRLGAKVTGIDASEKNINVAKFHAEQMNLKINYLCSTPEKLNEQFDVILCLEIIEHVADVDLFIKSCARLLKKNGIIFFATLNRTAKSFLFAIVGA</sequence>
<dbReference type="EMBL" id="RGOB01000135">
    <property type="protein sequence ID" value="NCU53429.1"/>
    <property type="molecule type" value="Genomic_DNA"/>
</dbReference>
<dbReference type="CDD" id="cd02440">
    <property type="entry name" value="AdoMet_MTases"/>
    <property type="match status" value="1"/>
</dbReference>